<feature type="transmembrane region" description="Helical" evidence="2">
    <location>
        <begin position="6"/>
        <end position="25"/>
    </location>
</feature>
<comment type="caution">
    <text evidence="3">The sequence shown here is derived from an EMBL/GenBank/DDBJ whole genome shotgun (WGS) entry which is preliminary data.</text>
</comment>
<keyword evidence="4" id="KW-1185">Reference proteome</keyword>
<keyword evidence="2" id="KW-0472">Membrane</keyword>
<sequence length="69" mass="7900">MRLLENGLLVIAFISMIAISLRMTFYENAVFRSSQKNCRDTDTVNSNASVDDFAMRSKQSQGQHERVRT</sequence>
<reference evidence="3 4" key="1">
    <citation type="submission" date="2020-07" db="EMBL/GenBank/DDBJ databases">
        <title>Genomic Encyclopedia of Type Strains, Phase IV (KMG-V): Genome sequencing to study the core and pangenomes of soil and plant-associated prokaryotes.</title>
        <authorList>
            <person name="Whitman W."/>
        </authorList>
    </citation>
    <scope>NUCLEOTIDE SEQUENCE [LARGE SCALE GENOMIC DNA]</scope>
    <source>
        <strain evidence="3 4">AN3</strain>
    </source>
</reference>
<keyword evidence="2" id="KW-1133">Transmembrane helix</keyword>
<name>A0A839ENB0_9HYPH</name>
<dbReference type="RefSeq" id="WP_182552790.1">
    <property type="nucleotide sequence ID" value="NZ_JACGXN010000023.1"/>
</dbReference>
<dbReference type="Proteomes" id="UP000549052">
    <property type="component" value="Unassembled WGS sequence"/>
</dbReference>
<protein>
    <submittedName>
        <fullName evidence="3">Uncharacterized protein</fullName>
    </submittedName>
</protein>
<accession>A0A839ENB0</accession>
<dbReference type="AlphaFoldDB" id="A0A839ENB0"/>
<feature type="region of interest" description="Disordered" evidence="1">
    <location>
        <begin position="49"/>
        <end position="69"/>
    </location>
</feature>
<gene>
    <name evidence="3" type="ORF">FHW16_005841</name>
</gene>
<organism evidence="3 4">
    <name type="scientific">Phyllobacterium myrsinacearum</name>
    <dbReference type="NCBI Taxonomy" id="28101"/>
    <lineage>
        <taxon>Bacteria</taxon>
        <taxon>Pseudomonadati</taxon>
        <taxon>Pseudomonadota</taxon>
        <taxon>Alphaproteobacteria</taxon>
        <taxon>Hyphomicrobiales</taxon>
        <taxon>Phyllobacteriaceae</taxon>
        <taxon>Phyllobacterium</taxon>
    </lineage>
</organism>
<keyword evidence="2" id="KW-0812">Transmembrane</keyword>
<evidence type="ECO:0000256" key="2">
    <source>
        <dbReference type="SAM" id="Phobius"/>
    </source>
</evidence>
<dbReference type="EMBL" id="JACGXN010000023">
    <property type="protein sequence ID" value="MBA8882093.1"/>
    <property type="molecule type" value="Genomic_DNA"/>
</dbReference>
<evidence type="ECO:0000313" key="4">
    <source>
        <dbReference type="Proteomes" id="UP000549052"/>
    </source>
</evidence>
<evidence type="ECO:0000313" key="3">
    <source>
        <dbReference type="EMBL" id="MBA8882093.1"/>
    </source>
</evidence>
<evidence type="ECO:0000256" key="1">
    <source>
        <dbReference type="SAM" id="MobiDB-lite"/>
    </source>
</evidence>
<proteinExistence type="predicted"/>